<accession>A0A0G1XFF7</accession>
<dbReference type="Proteomes" id="UP000034846">
    <property type="component" value="Unassembled WGS sequence"/>
</dbReference>
<evidence type="ECO:0000313" key="2">
    <source>
        <dbReference type="Proteomes" id="UP000034846"/>
    </source>
</evidence>
<dbReference type="EMBL" id="LCRD01000026">
    <property type="protein sequence ID" value="KKW30013.1"/>
    <property type="molecule type" value="Genomic_DNA"/>
</dbReference>
<dbReference type="AlphaFoldDB" id="A0A0G1XFF7"/>
<comment type="caution">
    <text evidence="1">The sequence shown here is derived from an EMBL/GenBank/DDBJ whole genome shotgun (WGS) entry which is preliminary data.</text>
</comment>
<organism evidence="1 2">
    <name type="scientific">Candidatus Uhrbacteria bacterium GW2011_GWD2_52_7</name>
    <dbReference type="NCBI Taxonomy" id="1618989"/>
    <lineage>
        <taxon>Bacteria</taxon>
        <taxon>Candidatus Uhriibacteriota</taxon>
    </lineage>
</organism>
<protein>
    <submittedName>
        <fullName evidence="1">Uncharacterized protein</fullName>
    </submittedName>
</protein>
<evidence type="ECO:0000313" key="1">
    <source>
        <dbReference type="EMBL" id="KKW30013.1"/>
    </source>
</evidence>
<reference evidence="1 2" key="1">
    <citation type="journal article" date="2015" name="Nature">
        <title>rRNA introns, odd ribosomes, and small enigmatic genomes across a large radiation of phyla.</title>
        <authorList>
            <person name="Brown C.T."/>
            <person name="Hug L.A."/>
            <person name="Thomas B.C."/>
            <person name="Sharon I."/>
            <person name="Castelle C.J."/>
            <person name="Singh A."/>
            <person name="Wilkins M.J."/>
            <person name="Williams K.H."/>
            <person name="Banfield J.F."/>
        </authorList>
    </citation>
    <scope>NUCLEOTIDE SEQUENCE [LARGE SCALE GENOMIC DNA]</scope>
</reference>
<name>A0A0G1XFF7_9BACT</name>
<gene>
    <name evidence="1" type="ORF">UY72_C0026G0005</name>
</gene>
<sequence length="364" mass="41126">MTLLLPCNRSQGDNVTNRLYAQANRRGSRDIFCFDGIRRPVVAALVDVGMSANLIIDLVDVTDEDVIAVMHGQAPHTSSIDIKRALAAWSTCHAYTIEHMSKTYASAAYMQSLNDFMNRKPQHAHLHDTYVAHRINHEIHQALSIWLRIDTFVEYAQMRARTFDSLLDPCCPNSDRALTYILYEAFAEQLGLPRTSMLELWKDAVDLALKRQLPRLATPGECLTTYLLQCHWELMQRRARPFLAPIWPQGSGDRVRAVLRSRTWQGDEAHEVDYACDSARIHEESDIALEVYKRAKAAGDAEAFAAAKADLEDKQRATSKLHKISDDRHVRVAARKRVAAWLCQAAPELIELVRPCGNPLNATI</sequence>
<proteinExistence type="predicted"/>